<name>A0A371CI66_9APHY</name>
<feature type="compositionally biased region" description="Acidic residues" evidence="7">
    <location>
        <begin position="278"/>
        <end position="288"/>
    </location>
</feature>
<protein>
    <recommendedName>
        <fullName evidence="6">Protein YOP1</fullName>
    </recommendedName>
</protein>
<dbReference type="PANTHER" id="PTHR12300:SF161">
    <property type="entry name" value="RECEPTOR EXPRESSION-ENHANCING PROTEIN"/>
    <property type="match status" value="1"/>
</dbReference>
<evidence type="ECO:0000313" key="9">
    <source>
        <dbReference type="Proteomes" id="UP000256964"/>
    </source>
</evidence>
<evidence type="ECO:0000256" key="6">
    <source>
        <dbReference type="RuleBase" id="RU362006"/>
    </source>
</evidence>
<evidence type="ECO:0000256" key="3">
    <source>
        <dbReference type="ARBA" id="ARBA00022692"/>
    </source>
</evidence>
<feature type="region of interest" description="Disordered" evidence="7">
    <location>
        <begin position="135"/>
        <end position="166"/>
    </location>
</feature>
<accession>A0A371CI66</accession>
<keyword evidence="5" id="KW-0472">Membrane</keyword>
<dbReference type="AlphaFoldDB" id="A0A371CI66"/>
<organism evidence="8 9">
    <name type="scientific">Lentinus brumalis</name>
    <dbReference type="NCBI Taxonomy" id="2498619"/>
    <lineage>
        <taxon>Eukaryota</taxon>
        <taxon>Fungi</taxon>
        <taxon>Dikarya</taxon>
        <taxon>Basidiomycota</taxon>
        <taxon>Agaricomycotina</taxon>
        <taxon>Agaricomycetes</taxon>
        <taxon>Polyporales</taxon>
        <taxon>Polyporaceae</taxon>
        <taxon>Lentinus</taxon>
    </lineage>
</organism>
<feature type="compositionally biased region" description="Low complexity" evidence="7">
    <location>
        <begin position="201"/>
        <end position="220"/>
    </location>
</feature>
<keyword evidence="9" id="KW-1185">Reference proteome</keyword>
<evidence type="ECO:0000256" key="4">
    <source>
        <dbReference type="ARBA" id="ARBA00022989"/>
    </source>
</evidence>
<proteinExistence type="inferred from homology"/>
<evidence type="ECO:0000256" key="2">
    <source>
        <dbReference type="ARBA" id="ARBA00008573"/>
    </source>
</evidence>
<dbReference type="Pfam" id="PF03134">
    <property type="entry name" value="TB2_DP1_HVA22"/>
    <property type="match status" value="1"/>
</dbReference>
<comment type="subcellular location">
    <subcellularLocation>
        <location evidence="1 6">Membrane</location>
        <topology evidence="1 6">Multi-pass membrane protein</topology>
    </subcellularLocation>
</comment>
<keyword evidence="3" id="KW-0812">Transmembrane</keyword>
<dbReference type="GO" id="GO:0016020">
    <property type="term" value="C:membrane"/>
    <property type="evidence" value="ECO:0007669"/>
    <property type="project" value="UniProtKB-SubCell"/>
</dbReference>
<dbReference type="InterPro" id="IPR004345">
    <property type="entry name" value="TB2_DP1_HVA22"/>
</dbReference>
<dbReference type="Proteomes" id="UP000256964">
    <property type="component" value="Unassembled WGS sequence"/>
</dbReference>
<evidence type="ECO:0000313" key="8">
    <source>
        <dbReference type="EMBL" id="RDX39956.1"/>
    </source>
</evidence>
<evidence type="ECO:0000256" key="5">
    <source>
        <dbReference type="ARBA" id="ARBA00023136"/>
    </source>
</evidence>
<sequence length="324" mass="34942">MLFYLLFRVISATTAFLYPGYASYKTLSQRPASEAELERWLMYWSVLGCIVAVEYVAEWLVSWLPLYYPIKTLFLLYLALPQTAGSAWLYQTQLRPFFAAHEHEIDSALAKAKVYLYSYVQRLLRRGWEQVSGAITQQQTQPAGPSPLEEEAATHTGAPPSLSDPVSGPAQLVAGLWNTYGILASGATLLTQAQASAARASANAGSSSSGSGSGSKSRGGPSDRRRQLEAELASLEQEPVGYDVSSATSSPAFEPLDSRSRASSSGSGNGNNGKNTFEEVEVPSDMEGDLPGHPVGQRPDQARRTSWFGWGGAAGAGYERVKED</sequence>
<gene>
    <name evidence="8" type="ORF">OH76DRAFT_1366953</name>
</gene>
<dbReference type="OrthoDB" id="434647at2759"/>
<dbReference type="EMBL" id="KZ857608">
    <property type="protein sequence ID" value="RDX39956.1"/>
    <property type="molecule type" value="Genomic_DNA"/>
</dbReference>
<feature type="region of interest" description="Disordered" evidence="7">
    <location>
        <begin position="201"/>
        <end position="324"/>
    </location>
</feature>
<evidence type="ECO:0000256" key="7">
    <source>
        <dbReference type="SAM" id="MobiDB-lite"/>
    </source>
</evidence>
<reference evidence="8 9" key="1">
    <citation type="journal article" date="2018" name="Biotechnol. Biofuels">
        <title>Integrative visual omics of the white-rot fungus Polyporus brumalis exposes the biotechnological potential of its oxidative enzymes for delignifying raw plant biomass.</title>
        <authorList>
            <person name="Miyauchi S."/>
            <person name="Rancon A."/>
            <person name="Drula E."/>
            <person name="Hage H."/>
            <person name="Chaduli D."/>
            <person name="Favel A."/>
            <person name="Grisel S."/>
            <person name="Henrissat B."/>
            <person name="Herpoel-Gimbert I."/>
            <person name="Ruiz-Duenas F.J."/>
            <person name="Chevret D."/>
            <person name="Hainaut M."/>
            <person name="Lin J."/>
            <person name="Wang M."/>
            <person name="Pangilinan J."/>
            <person name="Lipzen A."/>
            <person name="Lesage-Meessen L."/>
            <person name="Navarro D."/>
            <person name="Riley R."/>
            <person name="Grigoriev I.V."/>
            <person name="Zhou S."/>
            <person name="Raouche S."/>
            <person name="Rosso M.N."/>
        </authorList>
    </citation>
    <scope>NUCLEOTIDE SEQUENCE [LARGE SCALE GENOMIC DNA]</scope>
    <source>
        <strain evidence="8 9">BRFM 1820</strain>
    </source>
</reference>
<evidence type="ECO:0000256" key="1">
    <source>
        <dbReference type="ARBA" id="ARBA00004141"/>
    </source>
</evidence>
<keyword evidence="4" id="KW-1133">Transmembrane helix</keyword>
<comment type="similarity">
    <text evidence="2 6">Belongs to the DP1 family.</text>
</comment>
<dbReference type="PANTHER" id="PTHR12300">
    <property type="entry name" value="HVA22-LIKE PROTEINS"/>
    <property type="match status" value="1"/>
</dbReference>